<evidence type="ECO:0000313" key="1">
    <source>
        <dbReference type="EMBL" id="VAW19791.1"/>
    </source>
</evidence>
<sequence length="67" mass="8165">MKNKRNRVFIYKGIKKNFFILCNKIVALRNAENYNEIFVEGEKIKEACTDDDEYCAYYKRMTRWQTV</sequence>
<dbReference type="AlphaFoldDB" id="A0A3B0TM68"/>
<reference evidence="1" key="1">
    <citation type="submission" date="2018-06" db="EMBL/GenBank/DDBJ databases">
        <authorList>
            <person name="Zhirakovskaya E."/>
        </authorList>
    </citation>
    <scope>NUCLEOTIDE SEQUENCE</scope>
</reference>
<organism evidence="1">
    <name type="scientific">hydrothermal vent metagenome</name>
    <dbReference type="NCBI Taxonomy" id="652676"/>
    <lineage>
        <taxon>unclassified sequences</taxon>
        <taxon>metagenomes</taxon>
        <taxon>ecological metagenomes</taxon>
    </lineage>
</organism>
<gene>
    <name evidence="1" type="ORF">MNBD_BACTEROID01-1151</name>
</gene>
<proteinExistence type="predicted"/>
<dbReference type="EMBL" id="UOEP01000106">
    <property type="protein sequence ID" value="VAW19791.1"/>
    <property type="molecule type" value="Genomic_DNA"/>
</dbReference>
<protein>
    <submittedName>
        <fullName evidence="1">Uncharacterized protein</fullName>
    </submittedName>
</protein>
<name>A0A3B0TM68_9ZZZZ</name>
<accession>A0A3B0TM68</accession>